<keyword evidence="2" id="KW-1185">Reference proteome</keyword>
<proteinExistence type="predicted"/>
<evidence type="ECO:0000313" key="1">
    <source>
        <dbReference type="EMBL" id="WWF02806.1"/>
    </source>
</evidence>
<organism evidence="1 2">
    <name type="scientific">Methylococcus capsulatus</name>
    <dbReference type="NCBI Taxonomy" id="414"/>
    <lineage>
        <taxon>Bacteria</taxon>
        <taxon>Pseudomonadati</taxon>
        <taxon>Pseudomonadota</taxon>
        <taxon>Gammaproteobacteria</taxon>
        <taxon>Methylococcales</taxon>
        <taxon>Methylococcaceae</taxon>
        <taxon>Methylococcus</taxon>
    </lineage>
</organism>
<protein>
    <submittedName>
        <fullName evidence="1">Uncharacterized protein</fullName>
    </submittedName>
</protein>
<dbReference type="Proteomes" id="UP001359308">
    <property type="component" value="Chromosome"/>
</dbReference>
<dbReference type="EMBL" id="CP104311">
    <property type="protein sequence ID" value="WWF02806.1"/>
    <property type="molecule type" value="Genomic_DNA"/>
</dbReference>
<dbReference type="RefSeq" id="WP_198323059.1">
    <property type="nucleotide sequence ID" value="NZ_CP104311.1"/>
</dbReference>
<gene>
    <name evidence="1" type="ORF">N4J17_04110</name>
</gene>
<name>A0ABZ2F933_METCP</name>
<sequence length="90" mass="10094">MNHPTLGEIRPKTLARCDADQLDSEVFQLADRLENLAILCRQLTEYYPSVRDLKAVERNVKSAHAALEKAKSPTRGLWNLSTETAATEGR</sequence>
<evidence type="ECO:0000313" key="2">
    <source>
        <dbReference type="Proteomes" id="UP001359308"/>
    </source>
</evidence>
<accession>A0ABZ2F933</accession>
<reference evidence="1 2" key="1">
    <citation type="submission" date="2022-09" db="EMBL/GenBank/DDBJ databases">
        <authorList>
            <person name="Giprobiosintez L."/>
        </authorList>
    </citation>
    <scope>NUCLEOTIDE SEQUENCE [LARGE SCALE GENOMIC DNA]</scope>
    <source>
        <strain evidence="2">VKPM-B-12549 (GBS-15)</strain>
    </source>
</reference>